<dbReference type="Proteomes" id="UP001549076">
    <property type="component" value="Unassembled WGS sequence"/>
</dbReference>
<organism evidence="1 2">
    <name type="scientific">Aquamicrobium terrae</name>
    <dbReference type="NCBI Taxonomy" id="1324945"/>
    <lineage>
        <taxon>Bacteria</taxon>
        <taxon>Pseudomonadati</taxon>
        <taxon>Pseudomonadota</taxon>
        <taxon>Alphaproteobacteria</taxon>
        <taxon>Hyphomicrobiales</taxon>
        <taxon>Phyllobacteriaceae</taxon>
        <taxon>Aquamicrobium</taxon>
    </lineage>
</organism>
<comment type="caution">
    <text evidence="1">The sequence shown here is derived from an EMBL/GenBank/DDBJ whole genome shotgun (WGS) entry which is preliminary data.</text>
</comment>
<proteinExistence type="predicted"/>
<accession>A0ABV2MW67</accession>
<sequence length="109" mass="11477">MAVDPVTTALQALPDGADHLTAAFAGAAAGARVLPVQRHGNTYAPIDVPMGPGRSPWTAATRDHGRLRRLFAEHPDAVPAFVDQTEAGPRARIWSGGRLATIPTSYVRA</sequence>
<protein>
    <submittedName>
        <fullName evidence="1">Uncharacterized protein</fullName>
    </submittedName>
</protein>
<reference evidence="1 2" key="1">
    <citation type="submission" date="2024-06" db="EMBL/GenBank/DDBJ databases">
        <title>Genomic Encyclopedia of Type Strains, Phase IV (KMG-IV): sequencing the most valuable type-strain genomes for metagenomic binning, comparative biology and taxonomic classification.</title>
        <authorList>
            <person name="Goeker M."/>
        </authorList>
    </citation>
    <scope>NUCLEOTIDE SEQUENCE [LARGE SCALE GENOMIC DNA]</scope>
    <source>
        <strain evidence="1 2">DSM 27865</strain>
    </source>
</reference>
<dbReference type="EMBL" id="JBEPML010000001">
    <property type="protein sequence ID" value="MET3789832.1"/>
    <property type="molecule type" value="Genomic_DNA"/>
</dbReference>
<name>A0ABV2MW67_9HYPH</name>
<dbReference type="RefSeq" id="WP_354191898.1">
    <property type="nucleotide sequence ID" value="NZ_JBEPML010000001.1"/>
</dbReference>
<evidence type="ECO:0000313" key="1">
    <source>
        <dbReference type="EMBL" id="MET3789832.1"/>
    </source>
</evidence>
<keyword evidence="2" id="KW-1185">Reference proteome</keyword>
<evidence type="ECO:0000313" key="2">
    <source>
        <dbReference type="Proteomes" id="UP001549076"/>
    </source>
</evidence>
<gene>
    <name evidence="1" type="ORF">ABID37_000016</name>
</gene>